<name>A0ABT6MI88_9NOCA</name>
<accession>A0ABT6MI88</accession>
<dbReference type="RefSeq" id="WP_280763198.1">
    <property type="nucleotide sequence ID" value="NZ_JARXVC010000017.1"/>
</dbReference>
<dbReference type="EMBL" id="JARXVC010000017">
    <property type="protein sequence ID" value="MDH6283945.1"/>
    <property type="molecule type" value="Genomic_DNA"/>
</dbReference>
<gene>
    <name evidence="1" type="ORF">M2280_005196</name>
</gene>
<dbReference type="InterPro" id="IPR014942">
    <property type="entry name" value="AbiEii"/>
</dbReference>
<dbReference type="Proteomes" id="UP001160334">
    <property type="component" value="Unassembled WGS sequence"/>
</dbReference>
<protein>
    <recommendedName>
        <fullName evidence="3">Nucleotidyl transferase AbiEii/AbiGii toxin family protein</fullName>
    </recommendedName>
</protein>
<keyword evidence="2" id="KW-1185">Reference proteome</keyword>
<sequence>MSQRYRSTGAFQMALNTRIKSTAVATGAPASQVRRQFLAQRFLARVFADAASPWVLAGGTGLLVRLPGARHSEDLDLLHTRGTDPGAAIDDLRRAVDATDGLDPFRFTISSSATLHGLTGGATVRVRAHLDAADAGNFPVDLAVGRTMVGRVERRTPAPVVDLDGIAPAPQFALYPLADQIADKVAATYYRYGPRHAPSTRFHDVVDLLFVVRHCTIAAADTSAALATEFRRRDMPAVTAIAVPGDRWGDGYRRTARAAELAGDDTDLNFALAAIGACLNPLLDGSRTTGTWSPDDAAWVDG</sequence>
<evidence type="ECO:0000313" key="2">
    <source>
        <dbReference type="Proteomes" id="UP001160334"/>
    </source>
</evidence>
<reference evidence="1 2" key="1">
    <citation type="submission" date="2023-04" db="EMBL/GenBank/DDBJ databases">
        <title>Forest soil microbial communities from Buena Vista Peninsula, Colon Province, Panama.</title>
        <authorList>
            <person name="Bouskill N."/>
        </authorList>
    </citation>
    <scope>NUCLEOTIDE SEQUENCE [LARGE SCALE GENOMIC DNA]</scope>
    <source>
        <strain evidence="1 2">CFH S0262</strain>
    </source>
</reference>
<evidence type="ECO:0000313" key="1">
    <source>
        <dbReference type="EMBL" id="MDH6283945.1"/>
    </source>
</evidence>
<proteinExistence type="predicted"/>
<evidence type="ECO:0008006" key="3">
    <source>
        <dbReference type="Google" id="ProtNLM"/>
    </source>
</evidence>
<dbReference type="Pfam" id="PF08843">
    <property type="entry name" value="AbiEii"/>
    <property type="match status" value="1"/>
</dbReference>
<comment type="caution">
    <text evidence="1">The sequence shown here is derived from an EMBL/GenBank/DDBJ whole genome shotgun (WGS) entry which is preliminary data.</text>
</comment>
<organism evidence="1 2">
    <name type="scientific">Prescottella agglutinans</name>
    <dbReference type="NCBI Taxonomy" id="1644129"/>
    <lineage>
        <taxon>Bacteria</taxon>
        <taxon>Bacillati</taxon>
        <taxon>Actinomycetota</taxon>
        <taxon>Actinomycetes</taxon>
        <taxon>Mycobacteriales</taxon>
        <taxon>Nocardiaceae</taxon>
        <taxon>Prescottella</taxon>
    </lineage>
</organism>